<gene>
    <name evidence="2" type="ORF">D9O36_01180</name>
</gene>
<reference evidence="2 3" key="1">
    <citation type="journal article" date="2019" name="Mar. Drugs">
        <title>Comparative Genomics and CAZyme Genome Repertoires of Marine Zobellia amurskyensis KMM 3526(T) and Zobellia laminariae KMM 3676(T).</title>
        <authorList>
            <person name="Chernysheva N."/>
            <person name="Bystritskaya E."/>
            <person name="Stenkova A."/>
            <person name="Golovkin I."/>
            <person name="Nedashkovskaya O."/>
            <person name="Isaeva M."/>
        </authorList>
    </citation>
    <scope>NUCLEOTIDE SEQUENCE [LARGE SCALE GENOMIC DNA]</scope>
    <source>
        <strain evidence="2 3">KMM 3526</strain>
    </source>
</reference>
<evidence type="ECO:0000259" key="1">
    <source>
        <dbReference type="PROSITE" id="PS51186"/>
    </source>
</evidence>
<sequence>MTIEILHKYDLNDQVQIEIQNLYKQLNDKNIQRPLHQILQDDNHVVLAACKVEGHIVGVALLVTYKVISGYRGLVEDVVVDAEHRGKGIGRKLMEKLLHEAEHLNMDEILLFSGHHRTPAIKLYKSLGFTLRDSGVYNLKVSKS</sequence>
<dbReference type="PROSITE" id="PS51186">
    <property type="entry name" value="GNAT"/>
    <property type="match status" value="1"/>
</dbReference>
<evidence type="ECO:0000313" key="2">
    <source>
        <dbReference type="EMBL" id="MUH34440.1"/>
    </source>
</evidence>
<evidence type="ECO:0000313" key="3">
    <source>
        <dbReference type="Proteomes" id="UP000540519"/>
    </source>
</evidence>
<keyword evidence="3" id="KW-1185">Reference proteome</keyword>
<organism evidence="2 3">
    <name type="scientific">Zobellia amurskyensis</name>
    <dbReference type="NCBI Taxonomy" id="248905"/>
    <lineage>
        <taxon>Bacteria</taxon>
        <taxon>Pseudomonadati</taxon>
        <taxon>Bacteroidota</taxon>
        <taxon>Flavobacteriia</taxon>
        <taxon>Flavobacteriales</taxon>
        <taxon>Flavobacteriaceae</taxon>
        <taxon>Zobellia</taxon>
    </lineage>
</organism>
<dbReference type="RefSeq" id="WP_038233109.1">
    <property type="nucleotide sequence ID" value="NZ_RCNR01000002.1"/>
</dbReference>
<name>A0A7X2ZQB9_9FLAO</name>
<comment type="caution">
    <text evidence="2">The sequence shown here is derived from an EMBL/GenBank/DDBJ whole genome shotgun (WGS) entry which is preliminary data.</text>
</comment>
<dbReference type="Pfam" id="PF00583">
    <property type="entry name" value="Acetyltransf_1"/>
    <property type="match status" value="1"/>
</dbReference>
<keyword evidence="2" id="KW-0808">Transferase</keyword>
<dbReference type="Proteomes" id="UP000540519">
    <property type="component" value="Unassembled WGS sequence"/>
</dbReference>
<dbReference type="OrthoDB" id="273614at2"/>
<dbReference type="GO" id="GO:0008080">
    <property type="term" value="F:N-acetyltransferase activity"/>
    <property type="evidence" value="ECO:0007669"/>
    <property type="project" value="TreeGrafter"/>
</dbReference>
<protein>
    <submittedName>
        <fullName evidence="2">GNAT family N-acetyltransferase</fullName>
    </submittedName>
</protein>
<dbReference type="InterPro" id="IPR039143">
    <property type="entry name" value="GNPNAT1-like"/>
</dbReference>
<proteinExistence type="predicted"/>
<accession>A0A7X2ZQB9</accession>
<dbReference type="EMBL" id="RCNR01000002">
    <property type="protein sequence ID" value="MUH34440.1"/>
    <property type="molecule type" value="Genomic_DNA"/>
</dbReference>
<feature type="domain" description="N-acetyltransferase" evidence="1">
    <location>
        <begin position="1"/>
        <end position="144"/>
    </location>
</feature>
<dbReference type="PANTHER" id="PTHR13355">
    <property type="entry name" value="GLUCOSAMINE 6-PHOSPHATE N-ACETYLTRANSFERASE"/>
    <property type="match status" value="1"/>
</dbReference>
<dbReference type="AlphaFoldDB" id="A0A7X2ZQB9"/>
<dbReference type="PANTHER" id="PTHR13355:SF15">
    <property type="entry name" value="GCN5-RELATED N-ACETYLTRANSFERASE 3, CHLOROPLASTIC"/>
    <property type="match status" value="1"/>
</dbReference>
<dbReference type="SUPFAM" id="SSF55729">
    <property type="entry name" value="Acyl-CoA N-acyltransferases (Nat)"/>
    <property type="match status" value="1"/>
</dbReference>
<dbReference type="InterPro" id="IPR000182">
    <property type="entry name" value="GNAT_dom"/>
</dbReference>
<dbReference type="Gene3D" id="3.40.630.30">
    <property type="match status" value="1"/>
</dbReference>
<dbReference type="CDD" id="cd04301">
    <property type="entry name" value="NAT_SF"/>
    <property type="match status" value="1"/>
</dbReference>
<dbReference type="InterPro" id="IPR016181">
    <property type="entry name" value="Acyl_CoA_acyltransferase"/>
</dbReference>